<dbReference type="EC" id="6.1.1.21" evidence="4"/>
<name>A0A9Y1MWV9_9RHOD</name>
<comment type="similarity">
    <text evidence="2">Belongs to the class-II aminoacyl-tRNA synthetase family.</text>
</comment>
<feature type="binding site" evidence="13">
    <location>
        <position position="131"/>
    </location>
    <ligand>
        <name>L-histidine</name>
        <dbReference type="ChEBI" id="CHEBI:57595"/>
    </ligand>
</feature>
<evidence type="ECO:0000256" key="5">
    <source>
        <dbReference type="ARBA" id="ARBA00022490"/>
    </source>
</evidence>
<evidence type="ECO:0000256" key="10">
    <source>
        <dbReference type="ARBA" id="ARBA00023146"/>
    </source>
</evidence>
<dbReference type="Gene3D" id="3.40.50.800">
    <property type="entry name" value="Anticodon-binding domain"/>
    <property type="match status" value="1"/>
</dbReference>
<keyword evidence="7" id="KW-0547">Nucleotide-binding</keyword>
<dbReference type="Pfam" id="PF13393">
    <property type="entry name" value="tRNA-synt_His"/>
    <property type="match status" value="1"/>
</dbReference>
<feature type="binding site" evidence="13">
    <location>
        <begin position="82"/>
        <end position="84"/>
    </location>
    <ligand>
        <name>L-histidine</name>
        <dbReference type="ChEBI" id="CHEBI:57595"/>
    </ligand>
</feature>
<dbReference type="FunFam" id="3.30.930.10:FF:000005">
    <property type="entry name" value="Histidine--tRNA ligase"/>
    <property type="match status" value="1"/>
</dbReference>
<dbReference type="GO" id="GO:0004821">
    <property type="term" value="F:histidine-tRNA ligase activity"/>
    <property type="evidence" value="ECO:0007669"/>
    <property type="project" value="UniProtKB-EC"/>
</dbReference>
<keyword evidence="15" id="KW-0934">Plastid</keyword>
<dbReference type="SUPFAM" id="SSF52954">
    <property type="entry name" value="Class II aaRS ABD-related"/>
    <property type="match status" value="1"/>
</dbReference>
<dbReference type="Pfam" id="PF03129">
    <property type="entry name" value="HGTP_anticodon"/>
    <property type="match status" value="1"/>
</dbReference>
<evidence type="ECO:0000256" key="13">
    <source>
        <dbReference type="PIRSR" id="PIRSR001549-1"/>
    </source>
</evidence>
<dbReference type="HAMAP" id="MF_00127">
    <property type="entry name" value="His_tRNA_synth"/>
    <property type="match status" value="1"/>
</dbReference>
<sequence>MMPIKIIRGTKDILPKEANYWQNIESCTKEILELANYKEIRTPTFENENLFLKSIGENTDIVSKEMYTFTDQGDRKITLRPEGTAGVIRSYIENKLYLEPLPQRLWYYGPMFRYERPQSGRQRQFYQLGIECIGSEDIRADVEIIELISRILQKLELNNFTLFINSVGSFEDRENYKKALKEYLEPYKNSLDNDSQIRLQTNPLRILDSKDLTTQEILKESPQILDFLSYTSRKKFEQLCEYLALLQINYTIDSKLVRGLDYYTHTAFEIKVNTLGAQNTICGGGRYDLLVEQLGGPKTPAIGCAIGIERLISILKRENANFSIDFHIATQGKLAKSKSLTIMKILRDSGFSVNLDLNELNFSKQVKKATKLGARACIFIGEKECINHNIAIKWLKAFQQESIADKEFEQYLQKVGKY</sequence>
<protein>
    <recommendedName>
        <fullName evidence="4">histidine--tRNA ligase</fullName>
        <ecNumber evidence="4">6.1.1.21</ecNumber>
    </recommendedName>
    <alternativeName>
        <fullName evidence="11">Histidyl-tRNA synthetase</fullName>
    </alternativeName>
</protein>
<comment type="subunit">
    <text evidence="3">Homodimer.</text>
</comment>
<accession>A0A9Y1MWV9</accession>
<gene>
    <name evidence="15" type="primary">syh</name>
    <name evidence="15" type="ORF">SCTW_030</name>
</gene>
<feature type="binding site" evidence="13">
    <location>
        <position position="258"/>
    </location>
    <ligand>
        <name>L-histidine</name>
        <dbReference type="ChEBI" id="CHEBI:57595"/>
    </ligand>
</feature>
<evidence type="ECO:0000256" key="3">
    <source>
        <dbReference type="ARBA" id="ARBA00011738"/>
    </source>
</evidence>
<keyword evidence="6 15" id="KW-0436">Ligase</keyword>
<keyword evidence="5" id="KW-0963">Cytoplasm</keyword>
<dbReference type="CDD" id="cd00773">
    <property type="entry name" value="HisRS-like_core"/>
    <property type="match status" value="1"/>
</dbReference>
<reference evidence="15" key="1">
    <citation type="journal article" date="2023" name="J. Phycol.">
        <title>Revised classification of the Cyanidiophyceae based on plastid genome data with descriptions of the Cavernulicolales ord. nov. and Galdieriales ord. nov. (Rhodophyta).</title>
        <authorList>
            <person name="Park S.I."/>
            <person name="Cho C.H."/>
            <person name="Ciniglia C."/>
            <person name="Huang T.Y."/>
            <person name="Liu S.L."/>
            <person name="Bustamante D.E."/>
            <person name="Calderon M.S."/>
            <person name="Mansilla A."/>
            <person name="McDermott T."/>
            <person name="Andersen R.A."/>
            <person name="Yoon H.S."/>
        </authorList>
    </citation>
    <scope>NUCLEOTIDE SEQUENCE</scope>
</reference>
<dbReference type="InterPro" id="IPR004154">
    <property type="entry name" value="Anticodon-bd"/>
</dbReference>
<comment type="subcellular location">
    <subcellularLocation>
        <location evidence="1">Cytoplasm</location>
    </subcellularLocation>
</comment>
<feature type="binding site" evidence="13">
    <location>
        <begin position="262"/>
        <end position="263"/>
    </location>
    <ligand>
        <name>L-histidine</name>
        <dbReference type="ChEBI" id="CHEBI:57595"/>
    </ligand>
</feature>
<keyword evidence="9" id="KW-0648">Protein biosynthesis</keyword>
<evidence type="ECO:0000256" key="2">
    <source>
        <dbReference type="ARBA" id="ARBA00008226"/>
    </source>
</evidence>
<dbReference type="InterPro" id="IPR004516">
    <property type="entry name" value="HisRS/HisZ"/>
</dbReference>
<dbReference type="NCBIfam" id="TIGR00442">
    <property type="entry name" value="hisS"/>
    <property type="match status" value="1"/>
</dbReference>
<geneLocation type="plastid" evidence="15"/>
<dbReference type="AlphaFoldDB" id="A0A9Y1MWV9"/>
<evidence type="ECO:0000256" key="9">
    <source>
        <dbReference type="ARBA" id="ARBA00022917"/>
    </source>
</evidence>
<dbReference type="InterPro" id="IPR006195">
    <property type="entry name" value="aa-tRNA-synth_II"/>
</dbReference>
<evidence type="ECO:0000256" key="4">
    <source>
        <dbReference type="ARBA" id="ARBA00012815"/>
    </source>
</evidence>
<dbReference type="Gene3D" id="3.30.930.10">
    <property type="entry name" value="Bira Bifunctional Protein, Domain 2"/>
    <property type="match status" value="1"/>
</dbReference>
<keyword evidence="10" id="KW-0030">Aminoacyl-tRNA synthetase</keyword>
<proteinExistence type="inferred from homology"/>
<dbReference type="InterPro" id="IPR015807">
    <property type="entry name" value="His-tRNA-ligase"/>
</dbReference>
<feature type="binding site" evidence="13">
    <location>
        <position position="127"/>
    </location>
    <ligand>
        <name>L-histidine</name>
        <dbReference type="ChEBI" id="CHEBI:57595"/>
    </ligand>
</feature>
<evidence type="ECO:0000313" key="15">
    <source>
        <dbReference type="EMBL" id="WDA98812.1"/>
    </source>
</evidence>
<evidence type="ECO:0000256" key="12">
    <source>
        <dbReference type="ARBA" id="ARBA00047639"/>
    </source>
</evidence>
<feature type="binding site" evidence="13">
    <location>
        <position position="113"/>
    </location>
    <ligand>
        <name>L-histidine</name>
        <dbReference type="ChEBI" id="CHEBI:57595"/>
    </ligand>
</feature>
<comment type="catalytic activity">
    <reaction evidence="12">
        <text>tRNA(His) + L-histidine + ATP = L-histidyl-tRNA(His) + AMP + diphosphate + H(+)</text>
        <dbReference type="Rhea" id="RHEA:17313"/>
        <dbReference type="Rhea" id="RHEA-COMP:9665"/>
        <dbReference type="Rhea" id="RHEA-COMP:9689"/>
        <dbReference type="ChEBI" id="CHEBI:15378"/>
        <dbReference type="ChEBI" id="CHEBI:30616"/>
        <dbReference type="ChEBI" id="CHEBI:33019"/>
        <dbReference type="ChEBI" id="CHEBI:57595"/>
        <dbReference type="ChEBI" id="CHEBI:78442"/>
        <dbReference type="ChEBI" id="CHEBI:78527"/>
        <dbReference type="ChEBI" id="CHEBI:456215"/>
        <dbReference type="EC" id="6.1.1.21"/>
    </reaction>
</comment>
<organism evidence="15">
    <name type="scientific">Sciadococcus taiwanensis</name>
    <dbReference type="NCBI Taxonomy" id="3028030"/>
    <lineage>
        <taxon>Eukaryota</taxon>
        <taxon>Rhodophyta</taxon>
        <taxon>Bangiophyceae</taxon>
        <taxon>Cavernulicolales</taxon>
        <taxon>Cavernulicolaceae</taxon>
        <taxon>Sciadococcus</taxon>
    </lineage>
</organism>
<dbReference type="PANTHER" id="PTHR43707:SF1">
    <property type="entry name" value="HISTIDINE--TRNA LIGASE, MITOCHONDRIAL-RELATED"/>
    <property type="match status" value="1"/>
</dbReference>
<dbReference type="PANTHER" id="PTHR43707">
    <property type="entry name" value="HISTIDYL-TRNA SYNTHETASE"/>
    <property type="match status" value="1"/>
</dbReference>
<dbReference type="PROSITE" id="PS50862">
    <property type="entry name" value="AA_TRNA_LIGASE_II"/>
    <property type="match status" value="1"/>
</dbReference>
<evidence type="ECO:0000259" key="14">
    <source>
        <dbReference type="PROSITE" id="PS50862"/>
    </source>
</evidence>
<dbReference type="EMBL" id="OP616811">
    <property type="protein sequence ID" value="WDA98812.1"/>
    <property type="molecule type" value="Genomic_DNA"/>
</dbReference>
<evidence type="ECO:0000256" key="1">
    <source>
        <dbReference type="ARBA" id="ARBA00004496"/>
    </source>
</evidence>
<evidence type="ECO:0000256" key="6">
    <source>
        <dbReference type="ARBA" id="ARBA00022598"/>
    </source>
</evidence>
<dbReference type="GO" id="GO:0005737">
    <property type="term" value="C:cytoplasm"/>
    <property type="evidence" value="ECO:0007669"/>
    <property type="project" value="UniProtKB-SubCell"/>
</dbReference>
<evidence type="ECO:0000256" key="11">
    <source>
        <dbReference type="ARBA" id="ARBA00030619"/>
    </source>
</evidence>
<dbReference type="InterPro" id="IPR045864">
    <property type="entry name" value="aa-tRNA-synth_II/BPL/LPL"/>
</dbReference>
<evidence type="ECO:0000256" key="8">
    <source>
        <dbReference type="ARBA" id="ARBA00022840"/>
    </source>
</evidence>
<feature type="domain" description="Aminoacyl-transfer RNA synthetases class-II family profile" evidence="14">
    <location>
        <begin position="1"/>
        <end position="315"/>
    </location>
</feature>
<dbReference type="GO" id="GO:0006427">
    <property type="term" value="P:histidyl-tRNA aminoacylation"/>
    <property type="evidence" value="ECO:0007669"/>
    <property type="project" value="InterPro"/>
</dbReference>
<dbReference type="InterPro" id="IPR041715">
    <property type="entry name" value="HisRS-like_core"/>
</dbReference>
<dbReference type="PIRSF" id="PIRSF001549">
    <property type="entry name" value="His-tRNA_synth"/>
    <property type="match status" value="1"/>
</dbReference>
<dbReference type="InterPro" id="IPR036621">
    <property type="entry name" value="Anticodon-bd_dom_sf"/>
</dbReference>
<evidence type="ECO:0000256" key="7">
    <source>
        <dbReference type="ARBA" id="ARBA00022741"/>
    </source>
</evidence>
<keyword evidence="8" id="KW-0067">ATP-binding</keyword>
<dbReference type="SUPFAM" id="SSF55681">
    <property type="entry name" value="Class II aaRS and biotin synthetases"/>
    <property type="match status" value="1"/>
</dbReference>
<dbReference type="GO" id="GO:0005524">
    <property type="term" value="F:ATP binding"/>
    <property type="evidence" value="ECO:0007669"/>
    <property type="project" value="UniProtKB-KW"/>
</dbReference>